<keyword evidence="3" id="KW-1185">Reference proteome</keyword>
<protein>
    <submittedName>
        <fullName evidence="2">Uncharacterized protein</fullName>
    </submittedName>
</protein>
<feature type="compositionally biased region" description="Polar residues" evidence="1">
    <location>
        <begin position="44"/>
        <end position="56"/>
    </location>
</feature>
<feature type="region of interest" description="Disordered" evidence="1">
    <location>
        <begin position="1"/>
        <end position="56"/>
    </location>
</feature>
<organism evidence="2 3">
    <name type="scientific">Cutibacterium acnes subsp. acnes</name>
    <dbReference type="NCBI Taxonomy" id="1734925"/>
    <lineage>
        <taxon>Bacteria</taxon>
        <taxon>Bacillati</taxon>
        <taxon>Actinomycetota</taxon>
        <taxon>Actinomycetes</taxon>
        <taxon>Propionibacteriales</taxon>
        <taxon>Propionibacteriaceae</taxon>
        <taxon>Cutibacterium</taxon>
    </lineage>
</organism>
<dbReference type="RefSeq" id="WP_142263153.1">
    <property type="nucleotide sequence ID" value="NZ_AP019723.1"/>
</dbReference>
<reference evidence="2 3" key="1">
    <citation type="submission" date="2019-06" db="EMBL/GenBank/DDBJ databases">
        <title>Complete genome sequence of Cutibacterium acnes subsp. acnes NBRC 107605.</title>
        <authorList>
            <person name="Miura T."/>
            <person name="Furukawa M."/>
            <person name="Shimamura M."/>
            <person name="Ohyama Y."/>
            <person name="Yamazoe A."/>
            <person name="Kawasaki H."/>
        </authorList>
    </citation>
    <scope>NUCLEOTIDE SEQUENCE [LARGE SCALE GENOMIC DNA]</scope>
    <source>
        <strain evidence="2 3">NBRC 107605</strain>
    </source>
</reference>
<evidence type="ECO:0000313" key="3">
    <source>
        <dbReference type="Proteomes" id="UP000318594"/>
    </source>
</evidence>
<feature type="compositionally biased region" description="Polar residues" evidence="1">
    <location>
        <begin position="21"/>
        <end position="34"/>
    </location>
</feature>
<dbReference type="Proteomes" id="UP000318594">
    <property type="component" value="Chromosome"/>
</dbReference>
<evidence type="ECO:0000256" key="1">
    <source>
        <dbReference type="SAM" id="MobiDB-lite"/>
    </source>
</evidence>
<evidence type="ECO:0000313" key="2">
    <source>
        <dbReference type="EMBL" id="BBK83563.1"/>
    </source>
</evidence>
<name>A0ABM7GWG2_CUTAC</name>
<accession>A0ABM7GWG2</accession>
<sequence>MTSKDAQQAPTRNEQAEIARASSQQGHRGSQVTENPFLLDPPSNDCSANSNPIALR</sequence>
<dbReference type="EMBL" id="AP019723">
    <property type="protein sequence ID" value="BBK83563.1"/>
    <property type="molecule type" value="Genomic_DNA"/>
</dbReference>
<feature type="compositionally biased region" description="Polar residues" evidence="1">
    <location>
        <begin position="1"/>
        <end position="13"/>
    </location>
</feature>
<dbReference type="GeneID" id="92858391"/>
<proteinExistence type="predicted"/>
<gene>
    <name evidence="2" type="ORF">CacPP4_01780</name>
</gene>